<evidence type="ECO:0000259" key="2">
    <source>
        <dbReference type="Pfam" id="PF11760"/>
    </source>
</evidence>
<dbReference type="InterPro" id="IPR052553">
    <property type="entry name" value="CbiG_hydrolase"/>
</dbReference>
<dbReference type="Pfam" id="PF01890">
    <property type="entry name" value="CbiG_C"/>
    <property type="match status" value="1"/>
</dbReference>
<comment type="caution">
    <text evidence="4">The sequence shown here is derived from an EMBL/GenBank/DDBJ whole genome shotgun (WGS) entry which is preliminary data.</text>
</comment>
<dbReference type="PANTHER" id="PTHR37477:SF1">
    <property type="entry name" value="COBALT-PRECORRIN-5A HYDROLASE"/>
    <property type="match status" value="1"/>
</dbReference>
<dbReference type="Proteomes" id="UP000824192">
    <property type="component" value="Unassembled WGS sequence"/>
</dbReference>
<evidence type="ECO:0000313" key="4">
    <source>
        <dbReference type="EMBL" id="HIW94514.1"/>
    </source>
</evidence>
<protein>
    <submittedName>
        <fullName evidence="4">Cobalt-precorrin 5A hydrolase</fullName>
    </submittedName>
</protein>
<reference evidence="4" key="2">
    <citation type="submission" date="2021-04" db="EMBL/GenBank/DDBJ databases">
        <authorList>
            <person name="Gilroy R."/>
        </authorList>
    </citation>
    <scope>NUCLEOTIDE SEQUENCE</scope>
    <source>
        <strain evidence="4">ChiGjej6B6-1540</strain>
    </source>
</reference>
<accession>A0A9D1UNM4</accession>
<dbReference type="GO" id="GO:0009236">
    <property type="term" value="P:cobalamin biosynthetic process"/>
    <property type="evidence" value="ECO:0007669"/>
    <property type="project" value="InterPro"/>
</dbReference>
<feature type="domain" description="CobE/GbiG C-terminal" evidence="1">
    <location>
        <begin position="208"/>
        <end position="324"/>
    </location>
</feature>
<dbReference type="GO" id="GO:0016787">
    <property type="term" value="F:hydrolase activity"/>
    <property type="evidence" value="ECO:0007669"/>
    <property type="project" value="UniProtKB-KW"/>
</dbReference>
<dbReference type="SUPFAM" id="SSF159664">
    <property type="entry name" value="CobE/GbiG C-terminal domain-like"/>
    <property type="match status" value="1"/>
</dbReference>
<evidence type="ECO:0000313" key="5">
    <source>
        <dbReference type="Proteomes" id="UP000824192"/>
    </source>
</evidence>
<dbReference type="Pfam" id="PF11760">
    <property type="entry name" value="CbiG_N"/>
    <property type="match status" value="1"/>
</dbReference>
<gene>
    <name evidence="4" type="ORF">H9868_08275</name>
</gene>
<dbReference type="Pfam" id="PF11761">
    <property type="entry name" value="CbiG_mid"/>
    <property type="match status" value="1"/>
</dbReference>
<dbReference type="InterPro" id="IPR002750">
    <property type="entry name" value="CobE/GbiG_C"/>
</dbReference>
<dbReference type="InterPro" id="IPR036518">
    <property type="entry name" value="CobE/GbiG_C_sf"/>
</dbReference>
<feature type="domain" description="Cobalamin synthesis G N-terminal" evidence="2">
    <location>
        <begin position="47"/>
        <end position="127"/>
    </location>
</feature>
<evidence type="ECO:0000259" key="1">
    <source>
        <dbReference type="Pfam" id="PF01890"/>
    </source>
</evidence>
<dbReference type="EMBL" id="DXGA01000176">
    <property type="protein sequence ID" value="HIW94514.1"/>
    <property type="molecule type" value="Genomic_DNA"/>
</dbReference>
<evidence type="ECO:0000259" key="3">
    <source>
        <dbReference type="Pfam" id="PF11761"/>
    </source>
</evidence>
<dbReference type="InterPro" id="IPR021744">
    <property type="entry name" value="CbiG_N"/>
</dbReference>
<dbReference type="AlphaFoldDB" id="A0A9D1UNM4"/>
<dbReference type="InterPro" id="IPR038029">
    <property type="entry name" value="GbiG_N_sf"/>
</dbReference>
<feature type="domain" description="Cobalamin biosynthesis central region" evidence="3">
    <location>
        <begin position="132"/>
        <end position="205"/>
    </location>
</feature>
<dbReference type="PANTHER" id="PTHR37477">
    <property type="entry name" value="COBALT-PRECORRIN-5A HYDROLASE"/>
    <property type="match status" value="1"/>
</dbReference>
<keyword evidence="4" id="KW-0378">Hydrolase</keyword>
<proteinExistence type="predicted"/>
<reference evidence="4" key="1">
    <citation type="journal article" date="2021" name="PeerJ">
        <title>Extensive microbial diversity within the chicken gut microbiome revealed by metagenomics and culture.</title>
        <authorList>
            <person name="Gilroy R."/>
            <person name="Ravi A."/>
            <person name="Getino M."/>
            <person name="Pursley I."/>
            <person name="Horton D.L."/>
            <person name="Alikhan N.F."/>
            <person name="Baker D."/>
            <person name="Gharbi K."/>
            <person name="Hall N."/>
            <person name="Watson M."/>
            <person name="Adriaenssens E.M."/>
            <person name="Foster-Nyarko E."/>
            <person name="Jarju S."/>
            <person name="Secka A."/>
            <person name="Antonio M."/>
            <person name="Oren A."/>
            <person name="Chaudhuri R.R."/>
            <person name="La Ragione R."/>
            <person name="Hildebrand F."/>
            <person name="Pallen M.J."/>
        </authorList>
    </citation>
    <scope>NUCLEOTIDE SEQUENCE</scope>
    <source>
        <strain evidence="4">ChiGjej6B6-1540</strain>
    </source>
</reference>
<dbReference type="Gene3D" id="3.30.420.180">
    <property type="entry name" value="CobE/GbiG C-terminal domain"/>
    <property type="match status" value="1"/>
</dbReference>
<dbReference type="Gene3D" id="3.40.50.11220">
    <property type="match status" value="1"/>
</dbReference>
<name>A0A9D1UNM4_9FIRM</name>
<dbReference type="InterPro" id="IPR021745">
    <property type="entry name" value="CbiG_mid"/>
</dbReference>
<organism evidence="4 5">
    <name type="scientific">Candidatus Flavonifractor merdipullorum</name>
    <dbReference type="NCBI Taxonomy" id="2838590"/>
    <lineage>
        <taxon>Bacteria</taxon>
        <taxon>Bacillati</taxon>
        <taxon>Bacillota</taxon>
        <taxon>Clostridia</taxon>
        <taxon>Eubacteriales</taxon>
        <taxon>Oscillospiraceae</taxon>
        <taxon>Flavonifractor</taxon>
    </lineage>
</organism>
<dbReference type="SUPFAM" id="SSF159672">
    <property type="entry name" value="CbiG N-terminal domain-like"/>
    <property type="match status" value="1"/>
</dbReference>
<sequence>MRLAVIAFTARGGALALKLAEAFGGRGFGLGKGRIPGLEEADSLSRWTAERWQDSGGLIFVGACGIAVRAIAPYIKDKFTDPAVVTVDEKGQFVVPLLSGHVGGANELALRVARVTGGQAAISTATDVNGLFAVDVWAKERQLAITDRVLAKEVSSALLAGEPVGFESDFGHPTPEGLSAEGKLGVWVTARTGPGPFAKTLRLVPRCLTVGVGCRRGTSEAAITQAVEAALAGWDRRAVCCVATIDLKANEPGLLAFCEKAGWPLVTYTARELAEEEGNFTPSPFVQSVTGVDNVCERAAVRAADHGICVKPKYGAHGVTTAVAERSKL</sequence>